<name>A0A2B7XH13_9EURO</name>
<proteinExistence type="predicted"/>
<dbReference type="OrthoDB" id="4175439at2759"/>
<accession>A0A2B7XH13</accession>
<dbReference type="AlphaFoldDB" id="A0A2B7XH13"/>
<evidence type="ECO:0000313" key="2">
    <source>
        <dbReference type="Proteomes" id="UP000223968"/>
    </source>
</evidence>
<reference evidence="1 2" key="1">
    <citation type="submission" date="2017-10" db="EMBL/GenBank/DDBJ databases">
        <title>Comparative genomics in systemic dimorphic fungi from Ajellomycetaceae.</title>
        <authorList>
            <person name="Munoz J.F."/>
            <person name="Mcewen J.G."/>
            <person name="Clay O.K."/>
            <person name="Cuomo C.A."/>
        </authorList>
    </citation>
    <scope>NUCLEOTIDE SEQUENCE [LARGE SCALE GENOMIC DNA]</scope>
    <source>
        <strain evidence="1 2">UAMH5409</strain>
    </source>
</reference>
<organism evidence="1 2">
    <name type="scientific">Helicocarpus griseus UAMH5409</name>
    <dbReference type="NCBI Taxonomy" id="1447875"/>
    <lineage>
        <taxon>Eukaryota</taxon>
        <taxon>Fungi</taxon>
        <taxon>Dikarya</taxon>
        <taxon>Ascomycota</taxon>
        <taxon>Pezizomycotina</taxon>
        <taxon>Eurotiomycetes</taxon>
        <taxon>Eurotiomycetidae</taxon>
        <taxon>Onygenales</taxon>
        <taxon>Ajellomycetaceae</taxon>
        <taxon>Helicocarpus</taxon>
    </lineage>
</organism>
<evidence type="ECO:0000313" key="1">
    <source>
        <dbReference type="EMBL" id="PGH07908.1"/>
    </source>
</evidence>
<protein>
    <submittedName>
        <fullName evidence="1">Uncharacterized protein</fullName>
    </submittedName>
</protein>
<gene>
    <name evidence="1" type="ORF">AJ79_06116</name>
</gene>
<sequence length="157" mass="18176">MVLHHLGRYPIHGYSLYEHCPDHWVFTIRDFSIPKSQDDSIINSKKNFLLRSEILTVVALFYRQMNEIPWDYEDHRGGKPVLRYQGGSLTATVVTFLVGKVRVVQATCNPSEKLPTLTFTLRGLYDLRMSCYNKDTVCEIVKWILCPSDPQPVETKK</sequence>
<dbReference type="Proteomes" id="UP000223968">
    <property type="component" value="Unassembled WGS sequence"/>
</dbReference>
<dbReference type="EMBL" id="PDNB01000105">
    <property type="protein sequence ID" value="PGH07908.1"/>
    <property type="molecule type" value="Genomic_DNA"/>
</dbReference>
<keyword evidence="2" id="KW-1185">Reference proteome</keyword>
<comment type="caution">
    <text evidence="1">The sequence shown here is derived from an EMBL/GenBank/DDBJ whole genome shotgun (WGS) entry which is preliminary data.</text>
</comment>